<dbReference type="PANTHER" id="PTHR33116:SF66">
    <property type="entry name" value="REVERSE TRANSCRIPTASE ZINC-BINDING DOMAIN-CONTAINING PROTEIN"/>
    <property type="match status" value="1"/>
</dbReference>
<dbReference type="GeneID" id="107812960"/>
<dbReference type="PANTHER" id="PTHR33116">
    <property type="entry name" value="REVERSE TRANSCRIPTASE ZINC-BINDING DOMAIN-CONTAINING PROTEIN-RELATED-RELATED"/>
    <property type="match status" value="1"/>
</dbReference>
<dbReference type="Pfam" id="PF13966">
    <property type="entry name" value="zf-RVT"/>
    <property type="match status" value="1"/>
</dbReference>
<feature type="domain" description="Reverse transcriptase zinc-binding" evidence="1">
    <location>
        <begin position="37"/>
        <end position="122"/>
    </location>
</feature>
<reference evidence="2" key="1">
    <citation type="journal article" date="2014" name="Nat. Commun.">
        <title>The tobacco genome sequence and its comparison with those of tomato and potato.</title>
        <authorList>
            <person name="Sierro N."/>
            <person name="Battey J.N."/>
            <person name="Ouadi S."/>
            <person name="Bakaher N."/>
            <person name="Bovet L."/>
            <person name="Willig A."/>
            <person name="Goepfert S."/>
            <person name="Peitsch M.C."/>
            <person name="Ivanov N.V."/>
        </authorList>
    </citation>
    <scope>NUCLEOTIDE SEQUENCE [LARGE SCALE GENOMIC DNA]</scope>
</reference>
<evidence type="ECO:0000313" key="3">
    <source>
        <dbReference type="RefSeq" id="XP_016493635.1"/>
    </source>
</evidence>
<evidence type="ECO:0000259" key="1">
    <source>
        <dbReference type="Pfam" id="PF13966"/>
    </source>
</evidence>
<dbReference type="InterPro" id="IPR026960">
    <property type="entry name" value="RVT-Znf"/>
</dbReference>
<dbReference type="KEGG" id="nta:107812960"/>
<protein>
    <submittedName>
        <fullName evidence="3">Uncharacterized protein LOC107812960</fullName>
    </submittedName>
</protein>
<keyword evidence="2" id="KW-1185">Reference proteome</keyword>
<proteinExistence type="predicted"/>
<accession>A0A1S4BXL3</accession>
<name>A0A1S4BXL3_TOBAC</name>
<organism evidence="2 3">
    <name type="scientific">Nicotiana tabacum</name>
    <name type="common">Common tobacco</name>
    <dbReference type="NCBI Taxonomy" id="4097"/>
    <lineage>
        <taxon>Eukaryota</taxon>
        <taxon>Viridiplantae</taxon>
        <taxon>Streptophyta</taxon>
        <taxon>Embryophyta</taxon>
        <taxon>Tracheophyta</taxon>
        <taxon>Spermatophyta</taxon>
        <taxon>Magnoliopsida</taxon>
        <taxon>eudicotyledons</taxon>
        <taxon>Gunneridae</taxon>
        <taxon>Pentapetalae</taxon>
        <taxon>asterids</taxon>
        <taxon>lamiids</taxon>
        <taxon>Solanales</taxon>
        <taxon>Solanaceae</taxon>
        <taxon>Nicotianoideae</taxon>
        <taxon>Nicotianeae</taxon>
        <taxon>Nicotiana</taxon>
    </lineage>
</organism>
<dbReference type="RefSeq" id="XP_016493635.1">
    <property type="nucleotide sequence ID" value="XM_016638149.1"/>
</dbReference>
<dbReference type="Proteomes" id="UP000790787">
    <property type="component" value="Chromosome 13"/>
</dbReference>
<dbReference type="PaxDb" id="4097-A0A1S4BXL3"/>
<dbReference type="AlphaFoldDB" id="A0A1S4BXL3"/>
<gene>
    <name evidence="3" type="primary">LOC107812960</name>
</gene>
<dbReference type="OrthoDB" id="1622315at2759"/>
<reference evidence="3" key="2">
    <citation type="submission" date="2025-08" db="UniProtKB">
        <authorList>
            <consortium name="RefSeq"/>
        </authorList>
    </citation>
    <scope>IDENTIFICATION</scope>
    <source>
        <tissue evidence="3">Leaf</tissue>
    </source>
</reference>
<evidence type="ECO:0000313" key="2">
    <source>
        <dbReference type="Proteomes" id="UP000790787"/>
    </source>
</evidence>
<sequence length="210" mass="25114">MDTPKHDSWLVRKIFEARKWLVAGIQELKTYVTQGKYNISKVYTSIQPQFPKVLWKALFITQGILPRHQFALWMAIHQRLATVDRLTKWGILVPKSCVLCTTDEEETHDHLFFECPYSKFIWQNLLSLFVTDRQIGRWQEEVEWLSTKIRSRNIQWKILGSAFAAAVYHIWTERNLRRFQNTRKENRDRVREIVLNCTLWEKDTVNGGQY</sequence>